<feature type="binding site" evidence="9">
    <location>
        <position position="231"/>
    </location>
    <ligand>
        <name>Zn(2+)</name>
        <dbReference type="ChEBI" id="CHEBI:29105"/>
        <label>3</label>
    </ligand>
</feature>
<keyword evidence="5 9" id="KW-0227">DNA damage</keyword>
<dbReference type="PROSITE" id="PS51432">
    <property type="entry name" value="AP_NUCLEASE_F2_4"/>
    <property type="match status" value="1"/>
</dbReference>
<dbReference type="GO" id="GO:0008270">
    <property type="term" value="F:zinc ion binding"/>
    <property type="evidence" value="ECO:0007669"/>
    <property type="project" value="UniProtKB-UniRule"/>
</dbReference>
<evidence type="ECO:0000313" key="12">
    <source>
        <dbReference type="Proteomes" id="UP001154240"/>
    </source>
</evidence>
<keyword evidence="2 9" id="KW-0540">Nuclease</keyword>
<keyword evidence="7 9" id="KW-0862">Zinc</keyword>
<dbReference type="PANTHER" id="PTHR21445:SF0">
    <property type="entry name" value="APURINIC-APYRIMIDINIC ENDONUCLEASE"/>
    <property type="match status" value="1"/>
</dbReference>
<dbReference type="GO" id="GO:0008081">
    <property type="term" value="F:phosphoric diester hydrolase activity"/>
    <property type="evidence" value="ECO:0007669"/>
    <property type="project" value="TreeGrafter"/>
</dbReference>
<proteinExistence type="inferred from homology"/>
<keyword evidence="6 9" id="KW-0378">Hydrolase</keyword>
<feature type="binding site" evidence="9">
    <location>
        <position position="229"/>
    </location>
    <ligand>
        <name>Zn(2+)</name>
        <dbReference type="ChEBI" id="CHEBI:29105"/>
        <label>3</label>
    </ligand>
</feature>
<evidence type="ECO:0000256" key="9">
    <source>
        <dbReference type="HAMAP-Rule" id="MF_00152"/>
    </source>
</evidence>
<evidence type="ECO:0000256" key="1">
    <source>
        <dbReference type="ARBA" id="ARBA00005340"/>
    </source>
</evidence>
<keyword evidence="4 9" id="KW-0255">Endonuclease</keyword>
<dbReference type="InterPro" id="IPR001719">
    <property type="entry name" value="AP_endonuc_2"/>
</dbReference>
<organism evidence="11 12">
    <name type="scientific">Thiovibrio frasassiensis</name>
    <dbReference type="NCBI Taxonomy" id="2984131"/>
    <lineage>
        <taxon>Bacteria</taxon>
        <taxon>Pseudomonadati</taxon>
        <taxon>Thermodesulfobacteriota</taxon>
        <taxon>Desulfobulbia</taxon>
        <taxon>Desulfobulbales</taxon>
        <taxon>Thiovibrionaceae</taxon>
        <taxon>Thiovibrio</taxon>
    </lineage>
</organism>
<reference evidence="11" key="2">
    <citation type="submission" date="2022-10" db="EMBL/GenBank/DDBJ databases">
        <authorList>
            <person name="Aronson H.S."/>
        </authorList>
    </citation>
    <scope>NUCLEOTIDE SEQUENCE</scope>
    <source>
        <strain evidence="11">RS19-109</strain>
    </source>
</reference>
<comment type="caution">
    <text evidence="11">The sequence shown here is derived from an EMBL/GenBank/DDBJ whole genome shotgun (WGS) entry which is preliminary data.</text>
</comment>
<dbReference type="InterPro" id="IPR036237">
    <property type="entry name" value="Xyl_isomerase-like_sf"/>
</dbReference>
<feature type="binding site" evidence="9">
    <location>
        <position position="182"/>
    </location>
    <ligand>
        <name>Zn(2+)</name>
        <dbReference type="ChEBI" id="CHEBI:29105"/>
        <label>3</label>
    </ligand>
</feature>
<protein>
    <recommendedName>
        <fullName evidence="9">Probable endonuclease 4</fullName>
        <ecNumber evidence="9">3.1.21.2</ecNumber>
    </recommendedName>
    <alternativeName>
        <fullName evidence="9">Endodeoxyribonuclease IV</fullName>
    </alternativeName>
    <alternativeName>
        <fullName evidence="9">Endonuclease IV</fullName>
    </alternativeName>
</protein>
<evidence type="ECO:0000256" key="4">
    <source>
        <dbReference type="ARBA" id="ARBA00022759"/>
    </source>
</evidence>
<dbReference type="SMART" id="SM00518">
    <property type="entry name" value="AP2Ec"/>
    <property type="match status" value="1"/>
</dbReference>
<evidence type="ECO:0000256" key="2">
    <source>
        <dbReference type="ARBA" id="ARBA00022722"/>
    </source>
</evidence>
<reference evidence="11" key="1">
    <citation type="journal article" date="2022" name="bioRxiv">
        <title>Thiovibrio frasassiensisgen. nov., sp. nov., an autotrophic, elemental sulfur disproportionating bacterium isolated from sulfidic karst sediment, and proposal of Thiovibrionaceae fam. nov.</title>
        <authorList>
            <person name="Aronson H."/>
            <person name="Thomas C."/>
            <person name="Bhattacharyya M."/>
            <person name="Eckstein S."/>
            <person name="Jensen S."/>
            <person name="Barco R."/>
            <person name="Macalady J."/>
            <person name="Amend J."/>
        </authorList>
    </citation>
    <scope>NUCLEOTIDE SEQUENCE</scope>
    <source>
        <strain evidence="11">RS19-109</strain>
    </source>
</reference>
<evidence type="ECO:0000256" key="8">
    <source>
        <dbReference type="ARBA" id="ARBA00023204"/>
    </source>
</evidence>
<dbReference type="AlphaFoldDB" id="A0A9X4RKM5"/>
<feature type="binding site" evidence="9">
    <location>
        <position position="145"/>
    </location>
    <ligand>
        <name>Zn(2+)</name>
        <dbReference type="ChEBI" id="CHEBI:29105"/>
        <label>1</label>
    </ligand>
</feature>
<dbReference type="Gene3D" id="3.20.20.150">
    <property type="entry name" value="Divalent-metal-dependent TIM barrel enzymes"/>
    <property type="match status" value="1"/>
</dbReference>
<dbReference type="PROSITE" id="PS00729">
    <property type="entry name" value="AP_NUCLEASE_F2_1"/>
    <property type="match status" value="1"/>
</dbReference>
<dbReference type="CDD" id="cd00019">
    <property type="entry name" value="AP2Ec"/>
    <property type="match status" value="1"/>
</dbReference>
<dbReference type="PROSITE" id="PS00730">
    <property type="entry name" value="AP_NUCLEASE_F2_2"/>
    <property type="match status" value="1"/>
</dbReference>
<dbReference type="PANTHER" id="PTHR21445">
    <property type="entry name" value="ENDONUCLEASE IV ENDODEOXYRIBONUCLEASE IV"/>
    <property type="match status" value="1"/>
</dbReference>
<comment type="cofactor">
    <cofactor evidence="9">
        <name>Zn(2+)</name>
        <dbReference type="ChEBI" id="CHEBI:29105"/>
    </cofactor>
    <text evidence="9">Binds 3 Zn(2+) ions.</text>
</comment>
<gene>
    <name evidence="9" type="primary">nfo</name>
    <name evidence="11" type="ORF">OLX77_03255</name>
</gene>
<comment type="catalytic activity">
    <reaction evidence="9">
        <text>Endonucleolytic cleavage to 5'-phosphooligonucleotide end-products.</text>
        <dbReference type="EC" id="3.1.21.2"/>
    </reaction>
</comment>
<feature type="binding site" evidence="9">
    <location>
        <position position="261"/>
    </location>
    <ligand>
        <name>Zn(2+)</name>
        <dbReference type="ChEBI" id="CHEBI:29105"/>
        <label>2</label>
    </ligand>
</feature>
<feature type="binding site" evidence="9">
    <location>
        <position position="216"/>
    </location>
    <ligand>
        <name>Zn(2+)</name>
        <dbReference type="ChEBI" id="CHEBI:29105"/>
        <label>2</label>
    </ligand>
</feature>
<comment type="function">
    <text evidence="9">Endonuclease IV plays a role in DNA repair. It cleaves phosphodiester bonds at apurinic or apyrimidinic (AP) sites, generating a 3'-hydroxyl group and a 5'-terminal sugar phosphate.</text>
</comment>
<dbReference type="FunFam" id="3.20.20.150:FF:000001">
    <property type="entry name" value="Probable endonuclease 4"/>
    <property type="match status" value="1"/>
</dbReference>
<dbReference type="RefSeq" id="WP_307632151.1">
    <property type="nucleotide sequence ID" value="NZ_JAPHEH010000001.1"/>
</dbReference>
<dbReference type="Pfam" id="PF01261">
    <property type="entry name" value="AP_endonuc_2"/>
    <property type="match status" value="1"/>
</dbReference>
<feature type="binding site" evidence="9">
    <location>
        <position position="179"/>
    </location>
    <ligand>
        <name>Zn(2+)</name>
        <dbReference type="ChEBI" id="CHEBI:29105"/>
        <label>2</label>
    </ligand>
</feature>
<feature type="binding site" evidence="9">
    <location>
        <position position="145"/>
    </location>
    <ligand>
        <name>Zn(2+)</name>
        <dbReference type="ChEBI" id="CHEBI:29105"/>
        <label>2</label>
    </ligand>
</feature>
<feature type="domain" description="Xylose isomerase-like TIM barrel" evidence="10">
    <location>
        <begin position="18"/>
        <end position="275"/>
    </location>
</feature>
<evidence type="ECO:0000256" key="5">
    <source>
        <dbReference type="ARBA" id="ARBA00022763"/>
    </source>
</evidence>
<dbReference type="GO" id="GO:0008833">
    <property type="term" value="F:deoxyribonuclease IV (phage-T4-induced) activity"/>
    <property type="evidence" value="ECO:0007669"/>
    <property type="project" value="UniProtKB-UniRule"/>
</dbReference>
<dbReference type="GO" id="GO:0003906">
    <property type="term" value="F:DNA-(apurinic or apyrimidinic site) endonuclease activity"/>
    <property type="evidence" value="ECO:0007669"/>
    <property type="project" value="TreeGrafter"/>
</dbReference>
<dbReference type="PROSITE" id="PS00731">
    <property type="entry name" value="AP_NUCLEASE_F2_3"/>
    <property type="match status" value="1"/>
</dbReference>
<dbReference type="HAMAP" id="MF_00152">
    <property type="entry name" value="Nfo"/>
    <property type="match status" value="1"/>
</dbReference>
<dbReference type="EC" id="3.1.21.2" evidence="9"/>
<dbReference type="InterPro" id="IPR018246">
    <property type="entry name" value="AP_endonuc_F2_Zn_BS"/>
</dbReference>
<evidence type="ECO:0000313" key="11">
    <source>
        <dbReference type="EMBL" id="MDG4475176.1"/>
    </source>
</evidence>
<keyword evidence="12" id="KW-1185">Reference proteome</keyword>
<feature type="binding site" evidence="9">
    <location>
        <position position="67"/>
    </location>
    <ligand>
        <name>Zn(2+)</name>
        <dbReference type="ChEBI" id="CHEBI:29105"/>
        <label>1</label>
    </ligand>
</feature>
<dbReference type="NCBIfam" id="TIGR00587">
    <property type="entry name" value="nfo"/>
    <property type="match status" value="1"/>
</dbReference>
<accession>A0A9X4RKM5</accession>
<evidence type="ECO:0000256" key="7">
    <source>
        <dbReference type="ARBA" id="ARBA00022833"/>
    </source>
</evidence>
<dbReference type="InterPro" id="IPR013022">
    <property type="entry name" value="Xyl_isomerase-like_TIM-brl"/>
</dbReference>
<keyword evidence="3 9" id="KW-0479">Metal-binding</keyword>
<comment type="similarity">
    <text evidence="1 9">Belongs to the AP endonuclease 2 family.</text>
</comment>
<evidence type="ECO:0000256" key="6">
    <source>
        <dbReference type="ARBA" id="ARBA00022801"/>
    </source>
</evidence>
<evidence type="ECO:0000256" key="3">
    <source>
        <dbReference type="ARBA" id="ARBA00022723"/>
    </source>
</evidence>
<dbReference type="GO" id="GO:0006284">
    <property type="term" value="P:base-excision repair"/>
    <property type="evidence" value="ECO:0007669"/>
    <property type="project" value="TreeGrafter"/>
</dbReference>
<dbReference type="SUPFAM" id="SSF51658">
    <property type="entry name" value="Xylose isomerase-like"/>
    <property type="match status" value="1"/>
</dbReference>
<dbReference type="GO" id="GO:0003677">
    <property type="term" value="F:DNA binding"/>
    <property type="evidence" value="ECO:0007669"/>
    <property type="project" value="InterPro"/>
</dbReference>
<feature type="binding site" evidence="9">
    <location>
        <position position="107"/>
    </location>
    <ligand>
        <name>Zn(2+)</name>
        <dbReference type="ChEBI" id="CHEBI:29105"/>
        <label>1</label>
    </ligand>
</feature>
<name>A0A9X4RKM5_9BACT</name>
<sequence length="283" mass="31064">MPKFGAHMSISGGIALAFDRLAEVEGEALQIFTANQRQWQPKTPNPTEIEAFKARRRKAPGIPVASHDSYLINLASPKPEAAGKSIAAFADELRRCAALSIEYLVVHPGSHLGEGIEAGLQRFTANLDRAIAEADTGKQVMVLLETTAGQGTNLGASFEELATIIATSSHPKQLGVCYDTCHTFVAGYDIRTPKAYAKTMGEFDRLLGLERLKFFHLNDASKGLGSRIDRHTHIGQGEITIEGFRHLVNDPRFADHPMVLETPKSDDLHEDRENLTLLRSLLR</sequence>
<dbReference type="Proteomes" id="UP001154240">
    <property type="component" value="Unassembled WGS sequence"/>
</dbReference>
<dbReference type="EMBL" id="JAPHEH010000001">
    <property type="protein sequence ID" value="MDG4475176.1"/>
    <property type="molecule type" value="Genomic_DNA"/>
</dbReference>
<keyword evidence="8 9" id="KW-0234">DNA repair</keyword>
<evidence type="ECO:0000259" key="10">
    <source>
        <dbReference type="Pfam" id="PF01261"/>
    </source>
</evidence>